<reference evidence="1" key="1">
    <citation type="journal article" date="2021" name="Proc. Natl. Acad. Sci. U.S.A.">
        <title>A Catalog of Tens of Thousands of Viruses from Human Metagenomes Reveals Hidden Associations with Chronic Diseases.</title>
        <authorList>
            <person name="Tisza M.J."/>
            <person name="Buck C.B."/>
        </authorList>
    </citation>
    <scope>NUCLEOTIDE SEQUENCE</scope>
    <source>
        <strain evidence="1">Ctx9V1</strain>
    </source>
</reference>
<name>A0A8S5RE36_9VIRU</name>
<organism evidence="1">
    <name type="scientific">virus sp. ctx9V1</name>
    <dbReference type="NCBI Taxonomy" id="2828001"/>
    <lineage>
        <taxon>Viruses</taxon>
    </lineage>
</organism>
<sequence length="39" mass="4268">MDPAAPSAARAESFCFTRISQFIEISEMATTSQRSLSTK</sequence>
<proteinExistence type="predicted"/>
<protein>
    <submittedName>
        <fullName evidence="1">Uncharacterized protein</fullName>
    </submittedName>
</protein>
<accession>A0A8S5RE36</accession>
<evidence type="ECO:0000313" key="1">
    <source>
        <dbReference type="EMBL" id="DAE29333.1"/>
    </source>
</evidence>
<dbReference type="EMBL" id="BK059093">
    <property type="protein sequence ID" value="DAE29333.1"/>
    <property type="molecule type" value="Genomic_DNA"/>
</dbReference>